<evidence type="ECO:0000256" key="1">
    <source>
        <dbReference type="SAM" id="MobiDB-lite"/>
    </source>
</evidence>
<comment type="caution">
    <text evidence="2">The sequence shown here is derived from an EMBL/GenBank/DDBJ whole genome shotgun (WGS) entry which is preliminary data.</text>
</comment>
<sequence>MENSAAVPPMPVSYASVVKRNSPGPAAPATPPSSPSLSPPPSSTISSPLPPTLPTPPPSPETPLSSLDDSTTAKEPHWAFPGRLAWLGTGRIGPSSVIHKRLRSQELIDGFENHPVLIWSAPNEDGIAKIIPITSYGGKRVEVKWSKMRDGQLKWVKLQQLLMFEHGRERPHRGTERLLFTKPISCRKRSYLHIEHGIFKIEVDCLEPYTVGSDTAPTITGSSMSYIFNQLFRFVDPRLWIGVQELVELQQTSDSESDSEDDLTAPWRKL</sequence>
<feature type="region of interest" description="Disordered" evidence="1">
    <location>
        <begin position="16"/>
        <end position="74"/>
    </location>
</feature>
<proteinExistence type="predicted"/>
<evidence type="ECO:0000313" key="3">
    <source>
        <dbReference type="Proteomes" id="UP001175001"/>
    </source>
</evidence>
<feature type="region of interest" description="Disordered" evidence="1">
    <location>
        <begin position="251"/>
        <end position="270"/>
    </location>
</feature>
<reference evidence="2" key="1">
    <citation type="submission" date="2023-06" db="EMBL/GenBank/DDBJ databases">
        <title>Multi-omics analyses reveal the molecular pathogenesis toolkit of Lasiodiplodia hormozganensis, a cross-kingdom pathogen.</title>
        <authorList>
            <person name="Felix C."/>
            <person name="Meneses R."/>
            <person name="Goncalves M.F.M."/>
            <person name="Tilleman L."/>
            <person name="Duarte A.S."/>
            <person name="Jorrin-Novo J.V."/>
            <person name="Van De Peer Y."/>
            <person name="Deforce D."/>
            <person name="Van Nieuwerburgh F."/>
            <person name="Esteves A.C."/>
            <person name="Alves A."/>
        </authorList>
    </citation>
    <scope>NUCLEOTIDE SEQUENCE</scope>
    <source>
        <strain evidence="2">CBS 339.90</strain>
    </source>
</reference>
<dbReference type="AlphaFoldDB" id="A0AA40CX51"/>
<gene>
    <name evidence="2" type="ORF">DIS24_g5084</name>
</gene>
<dbReference type="EMBL" id="JAUJDW010000020">
    <property type="protein sequence ID" value="KAK0654681.1"/>
    <property type="molecule type" value="Genomic_DNA"/>
</dbReference>
<organism evidence="2 3">
    <name type="scientific">Lasiodiplodia hormozganensis</name>
    <dbReference type="NCBI Taxonomy" id="869390"/>
    <lineage>
        <taxon>Eukaryota</taxon>
        <taxon>Fungi</taxon>
        <taxon>Dikarya</taxon>
        <taxon>Ascomycota</taxon>
        <taxon>Pezizomycotina</taxon>
        <taxon>Dothideomycetes</taxon>
        <taxon>Dothideomycetes incertae sedis</taxon>
        <taxon>Botryosphaeriales</taxon>
        <taxon>Botryosphaeriaceae</taxon>
        <taxon>Lasiodiplodia</taxon>
    </lineage>
</organism>
<dbReference type="Proteomes" id="UP001175001">
    <property type="component" value="Unassembled WGS sequence"/>
</dbReference>
<feature type="compositionally biased region" description="Pro residues" evidence="1">
    <location>
        <begin position="25"/>
        <end position="61"/>
    </location>
</feature>
<protein>
    <submittedName>
        <fullName evidence="2">Uncharacterized protein</fullName>
    </submittedName>
</protein>
<name>A0AA40CX51_9PEZI</name>
<accession>A0AA40CX51</accession>
<evidence type="ECO:0000313" key="2">
    <source>
        <dbReference type="EMBL" id="KAK0654681.1"/>
    </source>
</evidence>
<keyword evidence="3" id="KW-1185">Reference proteome</keyword>